<feature type="domain" description="Aminotransferase-like plant mobile" evidence="1">
    <location>
        <begin position="68"/>
        <end position="258"/>
    </location>
</feature>
<evidence type="ECO:0000259" key="1">
    <source>
        <dbReference type="Pfam" id="PF10536"/>
    </source>
</evidence>
<dbReference type="PANTHER" id="PTHR46033:SF8">
    <property type="entry name" value="PROTEIN MAINTENANCE OF MERISTEMS-LIKE"/>
    <property type="match status" value="1"/>
</dbReference>
<keyword evidence="3" id="KW-1185">Reference proteome</keyword>
<sequence length="258" mass="28977">MDPAVYGPGPVNGNLLTLQNDHRSEAVWNRGEAPEDLRVRANFGEYWDTVKNNWPHDSIVTAITATGFGWIFKLGKVRHDRGVITAFIERWRPETHTFHLSFGEATITLEDVHHILGLRTTGRPLILHGYTSTPAQRVALVRDLLGLAPENDDLRKDNLKIQWLITHFGRCHRLDELAEDFGAQSIFHIRAHLLCVIGSLFPSGSGNYVPLSLLRLLDDLESLGGYSWGSAVLSYTYRKMCDASRGVKINFTGYATLL</sequence>
<dbReference type="Proteomes" id="UP000077755">
    <property type="component" value="Chromosome 8"/>
</dbReference>
<proteinExistence type="predicted"/>
<dbReference type="InterPro" id="IPR044824">
    <property type="entry name" value="MAIN-like"/>
</dbReference>
<accession>A0AAF0XQP7</accession>
<dbReference type="EMBL" id="CP093350">
    <property type="protein sequence ID" value="WOH11507.1"/>
    <property type="molecule type" value="Genomic_DNA"/>
</dbReference>
<dbReference type="AlphaFoldDB" id="A0AAF0XQP7"/>
<reference evidence="2" key="2">
    <citation type="submission" date="2022-03" db="EMBL/GenBank/DDBJ databases">
        <title>Draft title - Genomic analysis of global carrot germplasm unveils the trajectory of domestication and the origin of high carotenoid orange carrot.</title>
        <authorList>
            <person name="Iorizzo M."/>
            <person name="Ellison S."/>
            <person name="Senalik D."/>
            <person name="Macko-Podgorni A."/>
            <person name="Grzebelus D."/>
            <person name="Bostan H."/>
            <person name="Rolling W."/>
            <person name="Curaba J."/>
            <person name="Simon P."/>
        </authorList>
    </citation>
    <scope>NUCLEOTIDE SEQUENCE</scope>
    <source>
        <tissue evidence="2">Leaf</tissue>
    </source>
</reference>
<protein>
    <recommendedName>
        <fullName evidence="1">Aminotransferase-like plant mobile domain-containing protein</fullName>
    </recommendedName>
</protein>
<dbReference type="Pfam" id="PF10536">
    <property type="entry name" value="PMD"/>
    <property type="match status" value="1"/>
</dbReference>
<gene>
    <name evidence="2" type="ORF">DCAR_0830994</name>
</gene>
<organism evidence="2 3">
    <name type="scientific">Daucus carota subsp. sativus</name>
    <name type="common">Carrot</name>
    <dbReference type="NCBI Taxonomy" id="79200"/>
    <lineage>
        <taxon>Eukaryota</taxon>
        <taxon>Viridiplantae</taxon>
        <taxon>Streptophyta</taxon>
        <taxon>Embryophyta</taxon>
        <taxon>Tracheophyta</taxon>
        <taxon>Spermatophyta</taxon>
        <taxon>Magnoliopsida</taxon>
        <taxon>eudicotyledons</taxon>
        <taxon>Gunneridae</taxon>
        <taxon>Pentapetalae</taxon>
        <taxon>asterids</taxon>
        <taxon>campanulids</taxon>
        <taxon>Apiales</taxon>
        <taxon>Apiaceae</taxon>
        <taxon>Apioideae</taxon>
        <taxon>Scandiceae</taxon>
        <taxon>Daucinae</taxon>
        <taxon>Daucus</taxon>
        <taxon>Daucus sect. Daucus</taxon>
    </lineage>
</organism>
<dbReference type="PANTHER" id="PTHR46033">
    <property type="entry name" value="PROTEIN MAIN-LIKE 2"/>
    <property type="match status" value="1"/>
</dbReference>
<evidence type="ECO:0000313" key="2">
    <source>
        <dbReference type="EMBL" id="WOH11507.1"/>
    </source>
</evidence>
<dbReference type="GO" id="GO:0010073">
    <property type="term" value="P:meristem maintenance"/>
    <property type="evidence" value="ECO:0007669"/>
    <property type="project" value="InterPro"/>
</dbReference>
<reference evidence="2" key="1">
    <citation type="journal article" date="2016" name="Nat. Genet.">
        <title>A high-quality carrot genome assembly provides new insights into carotenoid accumulation and asterid genome evolution.</title>
        <authorList>
            <person name="Iorizzo M."/>
            <person name="Ellison S."/>
            <person name="Senalik D."/>
            <person name="Zeng P."/>
            <person name="Satapoomin P."/>
            <person name="Huang J."/>
            <person name="Bowman M."/>
            <person name="Iovene M."/>
            <person name="Sanseverino W."/>
            <person name="Cavagnaro P."/>
            <person name="Yildiz M."/>
            <person name="Macko-Podgorni A."/>
            <person name="Moranska E."/>
            <person name="Grzebelus E."/>
            <person name="Grzebelus D."/>
            <person name="Ashrafi H."/>
            <person name="Zheng Z."/>
            <person name="Cheng S."/>
            <person name="Spooner D."/>
            <person name="Van Deynze A."/>
            <person name="Simon P."/>
        </authorList>
    </citation>
    <scope>NUCLEOTIDE SEQUENCE</scope>
    <source>
        <tissue evidence="2">Leaf</tissue>
    </source>
</reference>
<name>A0AAF0XQP7_DAUCS</name>
<dbReference type="InterPro" id="IPR019557">
    <property type="entry name" value="AminoTfrase-like_pln_mobile"/>
</dbReference>
<evidence type="ECO:0000313" key="3">
    <source>
        <dbReference type="Proteomes" id="UP000077755"/>
    </source>
</evidence>